<dbReference type="OrthoDB" id="4189at2759"/>
<evidence type="ECO:0000256" key="7">
    <source>
        <dbReference type="SAM" id="MobiDB-lite"/>
    </source>
</evidence>
<dbReference type="InterPro" id="IPR036322">
    <property type="entry name" value="WD40_repeat_dom_sf"/>
</dbReference>
<feature type="region of interest" description="Disordered" evidence="7">
    <location>
        <begin position="1"/>
        <end position="103"/>
    </location>
</feature>
<feature type="region of interest" description="Disordered" evidence="7">
    <location>
        <begin position="182"/>
        <end position="202"/>
    </location>
</feature>
<dbReference type="KEGG" id="lak:106152239"/>
<reference evidence="9" key="1">
    <citation type="submission" date="2025-08" db="UniProtKB">
        <authorList>
            <consortium name="RefSeq"/>
        </authorList>
    </citation>
    <scope>IDENTIFICATION</scope>
    <source>
        <tissue evidence="9">Gonads</tissue>
    </source>
</reference>
<dbReference type="InterPro" id="IPR015943">
    <property type="entry name" value="WD40/YVTN_repeat-like_dom_sf"/>
</dbReference>
<dbReference type="PANTHER" id="PTHR12442:SF22">
    <property type="entry name" value="CYTOPLASMIC DYNEIN 1 INTERMEDIATE CHAIN-RELATED"/>
    <property type="match status" value="1"/>
</dbReference>
<comment type="similarity">
    <text evidence="2">Belongs to the dynein intermediate chain family.</text>
</comment>
<dbReference type="GO" id="GO:0010970">
    <property type="term" value="P:transport along microtubule"/>
    <property type="evidence" value="ECO:0007669"/>
    <property type="project" value="TreeGrafter"/>
</dbReference>
<dbReference type="FunFam" id="2.130.10.10:FF:000781">
    <property type="entry name" value="Cytoplasmic dynein intermediate chain"/>
    <property type="match status" value="1"/>
</dbReference>
<evidence type="ECO:0000256" key="1">
    <source>
        <dbReference type="ARBA" id="ARBA00004245"/>
    </source>
</evidence>
<dbReference type="InterPro" id="IPR025956">
    <property type="entry name" value="DYNC1I1/DYNC1I2"/>
</dbReference>
<evidence type="ECO:0000256" key="2">
    <source>
        <dbReference type="ARBA" id="ARBA00011059"/>
    </source>
</evidence>
<dbReference type="SUPFAM" id="SSF50978">
    <property type="entry name" value="WD40 repeat-like"/>
    <property type="match status" value="1"/>
</dbReference>
<evidence type="ECO:0000313" key="8">
    <source>
        <dbReference type="Proteomes" id="UP000085678"/>
    </source>
</evidence>
<keyword evidence="6" id="KW-0206">Cytoskeleton</keyword>
<sequence>MADRKAELERKKLKLQQMREEKKRKEEEKKRKEQVEAEPSGKGAAQPEDLRAETEQMLKDLGIPATVPSQQAPQKTEPVTSRSVPQPAVNAAAPPGQRLPATPVKLGISKLTQTTIPPKEHITYSKETQTINDSIHDRDGRGPWDYYVLTFDDNHLDDDLDMEPRSPPAHVHGMPHVEMFKPAQQDVQQKEEKKEERRKVRELSEEEKQQIMMSEDFVRFFDRSTRLIERALAEDVPNIFVDYSGTGEDQEGDAQGGVRLKISREFYDERWSKHRSVTCLDWSTQYPELLVASYNMNEDAPHDPDGVCLWWNKNFKKTTPEYIFHCQSAVNSICFARFHPNLVIGGTYSGQIVLWDNRSNKRTPVQRTPLSAVAHTHPVYCVNVVGTQNAHNLISVSTDGKICSWSLDMLSQPQDSMELQHKQTRNVAATCMSFLSSDVNNFIVGSEEGAVYTACRHGSKAGIGEMFEECHQGPVTGIDCHSVQGAIDFSQLFLTSSFDWTVKLWSAREQKPLYSFEDNSDYVYDVAWSPIHPALFASVDGMGRLDLWNLNNDTEVPTASVVTDPTIALNKCRWHQNGHQIAVGDDMGKIYIYDIGENIANPKMDEWSRMVHTLQEMKANAADTEDDLTSQTSSPLR</sequence>
<evidence type="ECO:0000256" key="3">
    <source>
        <dbReference type="ARBA" id="ARBA00022490"/>
    </source>
</evidence>
<gene>
    <name evidence="9" type="primary">LOC106152239</name>
</gene>
<evidence type="ECO:0000313" key="9">
    <source>
        <dbReference type="RefSeq" id="XP_013381206.1"/>
    </source>
</evidence>
<dbReference type="GO" id="GO:0045503">
    <property type="term" value="F:dynein light chain binding"/>
    <property type="evidence" value="ECO:0007669"/>
    <property type="project" value="TreeGrafter"/>
</dbReference>
<comment type="subcellular location">
    <subcellularLocation>
        <location evidence="1">Cytoplasm</location>
        <location evidence="1">Cytoskeleton</location>
    </subcellularLocation>
</comment>
<feature type="compositionally biased region" description="Basic and acidic residues" evidence="7">
    <location>
        <begin position="48"/>
        <end position="58"/>
    </location>
</feature>
<feature type="compositionally biased region" description="Low complexity" evidence="7">
    <location>
        <begin position="84"/>
        <end position="95"/>
    </location>
</feature>
<evidence type="ECO:0000256" key="6">
    <source>
        <dbReference type="ARBA" id="ARBA00023212"/>
    </source>
</evidence>
<dbReference type="AlphaFoldDB" id="A0A1S3H6U9"/>
<dbReference type="SMART" id="SM00320">
    <property type="entry name" value="WD40"/>
    <property type="match status" value="6"/>
</dbReference>
<dbReference type="GO" id="GO:0005868">
    <property type="term" value="C:cytoplasmic dynein complex"/>
    <property type="evidence" value="ECO:0007669"/>
    <property type="project" value="InterPro"/>
</dbReference>
<keyword evidence="5" id="KW-0677">Repeat</keyword>
<dbReference type="Pfam" id="PF11540">
    <property type="entry name" value="Dynein_IC2"/>
    <property type="match status" value="1"/>
</dbReference>
<dbReference type="InterPro" id="IPR050687">
    <property type="entry name" value="Dynein_IC"/>
</dbReference>
<dbReference type="InterPro" id="IPR001680">
    <property type="entry name" value="WD40_rpt"/>
</dbReference>
<dbReference type="FunCoup" id="A0A1S3H6U9">
    <property type="interactions" value="1023"/>
</dbReference>
<keyword evidence="8" id="KW-1185">Reference proteome</keyword>
<organism evidence="8 9">
    <name type="scientific">Lingula anatina</name>
    <name type="common">Brachiopod</name>
    <name type="synonym">Lingula unguis</name>
    <dbReference type="NCBI Taxonomy" id="7574"/>
    <lineage>
        <taxon>Eukaryota</taxon>
        <taxon>Metazoa</taxon>
        <taxon>Spiralia</taxon>
        <taxon>Lophotrochozoa</taxon>
        <taxon>Brachiopoda</taxon>
        <taxon>Linguliformea</taxon>
        <taxon>Lingulata</taxon>
        <taxon>Lingulida</taxon>
        <taxon>Linguloidea</taxon>
        <taxon>Lingulidae</taxon>
        <taxon>Lingula</taxon>
    </lineage>
</organism>
<feature type="compositionally biased region" description="Basic and acidic residues" evidence="7">
    <location>
        <begin position="188"/>
        <end position="202"/>
    </location>
</feature>
<dbReference type="GO" id="GO:0045504">
    <property type="term" value="F:dynein heavy chain binding"/>
    <property type="evidence" value="ECO:0007669"/>
    <property type="project" value="TreeGrafter"/>
</dbReference>
<name>A0A1S3H6U9_LINAN</name>
<evidence type="ECO:0000256" key="4">
    <source>
        <dbReference type="ARBA" id="ARBA00022574"/>
    </source>
</evidence>
<dbReference type="InParanoid" id="A0A1S3H6U9"/>
<dbReference type="GeneID" id="106152239"/>
<feature type="compositionally biased region" description="Basic and acidic residues" evidence="7">
    <location>
        <begin position="17"/>
        <end position="35"/>
    </location>
</feature>
<dbReference type="STRING" id="7574.A0A1S3H6U9"/>
<feature type="compositionally biased region" description="Basic and acidic residues" evidence="7">
    <location>
        <begin position="1"/>
        <end position="10"/>
    </location>
</feature>
<protein>
    <submittedName>
        <fullName evidence="9">Cytoplasmic dynein 1 intermediate chain 2 isoform X1</fullName>
    </submittedName>
</protein>
<dbReference type="Proteomes" id="UP000085678">
    <property type="component" value="Unplaced"/>
</dbReference>
<proteinExistence type="inferred from homology"/>
<dbReference type="Pfam" id="PF00400">
    <property type="entry name" value="WD40"/>
    <property type="match status" value="2"/>
</dbReference>
<evidence type="ECO:0000256" key="5">
    <source>
        <dbReference type="ARBA" id="ARBA00022737"/>
    </source>
</evidence>
<dbReference type="Gene3D" id="2.130.10.10">
    <property type="entry name" value="YVTN repeat-like/Quinoprotein amine dehydrogenase"/>
    <property type="match status" value="2"/>
</dbReference>
<accession>A0A1S3H6U9</accession>
<keyword evidence="3" id="KW-0963">Cytoplasm</keyword>
<feature type="compositionally biased region" description="Polar residues" evidence="7">
    <location>
        <begin position="67"/>
        <end position="83"/>
    </location>
</feature>
<keyword evidence="4" id="KW-0853">WD repeat</keyword>
<dbReference type="PANTHER" id="PTHR12442">
    <property type="entry name" value="DYNEIN INTERMEDIATE CHAIN"/>
    <property type="match status" value="1"/>
</dbReference>
<dbReference type="RefSeq" id="XP_013381206.1">
    <property type="nucleotide sequence ID" value="XM_013525752.2"/>
</dbReference>